<evidence type="ECO:0000313" key="1">
    <source>
        <dbReference type="EMBL" id="CAI5794392.1"/>
    </source>
</evidence>
<name>A0AA35PRK0_9SAUR</name>
<accession>A0AA35PRK0</accession>
<reference evidence="1" key="1">
    <citation type="submission" date="2022-12" db="EMBL/GenBank/DDBJ databases">
        <authorList>
            <person name="Alioto T."/>
            <person name="Alioto T."/>
            <person name="Gomez Garrido J."/>
        </authorList>
    </citation>
    <scope>NUCLEOTIDE SEQUENCE</scope>
</reference>
<evidence type="ECO:0000313" key="2">
    <source>
        <dbReference type="Proteomes" id="UP001178461"/>
    </source>
</evidence>
<organism evidence="1 2">
    <name type="scientific">Podarcis lilfordi</name>
    <name type="common">Lilford's wall lizard</name>
    <dbReference type="NCBI Taxonomy" id="74358"/>
    <lineage>
        <taxon>Eukaryota</taxon>
        <taxon>Metazoa</taxon>
        <taxon>Chordata</taxon>
        <taxon>Craniata</taxon>
        <taxon>Vertebrata</taxon>
        <taxon>Euteleostomi</taxon>
        <taxon>Lepidosauria</taxon>
        <taxon>Squamata</taxon>
        <taxon>Bifurcata</taxon>
        <taxon>Unidentata</taxon>
        <taxon>Episquamata</taxon>
        <taxon>Laterata</taxon>
        <taxon>Lacertibaenia</taxon>
        <taxon>Lacertidae</taxon>
        <taxon>Podarcis</taxon>
    </lineage>
</organism>
<protein>
    <submittedName>
        <fullName evidence="1">Uncharacterized protein</fullName>
    </submittedName>
</protein>
<dbReference type="EMBL" id="OX395140">
    <property type="protein sequence ID" value="CAI5794392.1"/>
    <property type="molecule type" value="Genomic_DNA"/>
</dbReference>
<keyword evidence="2" id="KW-1185">Reference proteome</keyword>
<dbReference type="Proteomes" id="UP001178461">
    <property type="component" value="Chromosome Z"/>
</dbReference>
<gene>
    <name evidence="1" type="ORF">PODLI_1B017494</name>
</gene>
<proteinExistence type="predicted"/>
<sequence length="59" mass="6612">MDWGLHLCHGASVHCTVSVHGCCANKGLTAEAQAPVQLPPRRLSIRAYKQWRNGRRHHV</sequence>
<dbReference type="AlphaFoldDB" id="A0AA35PRK0"/>